<gene>
    <name evidence="1" type="ordered locus">Krad_1747</name>
</gene>
<dbReference type="EMBL" id="CP000750">
    <property type="protein sequence ID" value="ABS03233.1"/>
    <property type="molecule type" value="Genomic_DNA"/>
</dbReference>
<evidence type="ECO:0000313" key="2">
    <source>
        <dbReference type="Proteomes" id="UP000001116"/>
    </source>
</evidence>
<keyword evidence="2" id="KW-1185">Reference proteome</keyword>
<organism evidence="1 2">
    <name type="scientific">Kineococcus radiotolerans (strain ATCC BAA-149 / DSM 14245 / SRS30216)</name>
    <dbReference type="NCBI Taxonomy" id="266940"/>
    <lineage>
        <taxon>Bacteria</taxon>
        <taxon>Bacillati</taxon>
        <taxon>Actinomycetota</taxon>
        <taxon>Actinomycetes</taxon>
        <taxon>Kineosporiales</taxon>
        <taxon>Kineosporiaceae</taxon>
        <taxon>Kineococcus</taxon>
    </lineage>
</organism>
<dbReference type="AlphaFoldDB" id="A6W8U4"/>
<evidence type="ECO:0000313" key="1">
    <source>
        <dbReference type="EMBL" id="ABS03233.1"/>
    </source>
</evidence>
<proteinExistence type="predicted"/>
<accession>A6W8U4</accession>
<dbReference type="Proteomes" id="UP000001116">
    <property type="component" value="Chromosome"/>
</dbReference>
<reference evidence="2" key="1">
    <citation type="journal article" date="2008" name="PLoS ONE">
        <title>Survival in nuclear waste, extreme resistance, and potential applications gleaned from the genome sequence of Kineococcus radiotolerans SRS30216.</title>
        <authorList>
            <person name="Bagwell C.E."/>
            <person name="Bhat S."/>
            <person name="Hawkins G.M."/>
            <person name="Smith B.W."/>
            <person name="Biswas T."/>
            <person name="Hoover T.R."/>
            <person name="Saunders E."/>
            <person name="Han C.S."/>
            <person name="Tsodikov O.V."/>
            <person name="Shimkets L.J."/>
        </authorList>
    </citation>
    <scope>NUCLEOTIDE SEQUENCE [LARGE SCALE GENOMIC DNA]</scope>
    <source>
        <strain evidence="2">ATCC BAA-149 / DSM 14245 / SRS30216</strain>
    </source>
</reference>
<dbReference type="RefSeq" id="WP_011981628.1">
    <property type="nucleotide sequence ID" value="NC_009664.2"/>
</dbReference>
<dbReference type="STRING" id="266940.Krad_1747"/>
<sequence>MTEMDHRIVRRAIAEDPHADHDAQIGTEVVIDDWLNVGGDQAVQRFNLLGDTAMTEETHPHNLLAQKHAVPRPLALTVDLDAIEDPAVRARFEAAEESSEDEQ</sequence>
<dbReference type="HOGENOM" id="CLU_2260000_0_0_11"/>
<protein>
    <submittedName>
        <fullName evidence="1">Uncharacterized protein</fullName>
    </submittedName>
</protein>
<dbReference type="KEGG" id="kra:Krad_1747"/>
<name>A6W8U4_KINRD</name>